<feature type="domain" description="Glyoxalase-related protein" evidence="1">
    <location>
        <begin position="10"/>
        <end position="149"/>
    </location>
</feature>
<dbReference type="RefSeq" id="WP_379899156.1">
    <property type="nucleotide sequence ID" value="NZ_JBHRTR010000019.1"/>
</dbReference>
<accession>A0ABV7KX83</accession>
<organism evidence="2 3">
    <name type="scientific">Marinibaculum pumilum</name>
    <dbReference type="NCBI Taxonomy" id="1766165"/>
    <lineage>
        <taxon>Bacteria</taxon>
        <taxon>Pseudomonadati</taxon>
        <taxon>Pseudomonadota</taxon>
        <taxon>Alphaproteobacteria</taxon>
        <taxon>Rhodospirillales</taxon>
        <taxon>Rhodospirillaceae</taxon>
        <taxon>Marinibaculum</taxon>
    </lineage>
</organism>
<proteinExistence type="predicted"/>
<gene>
    <name evidence="2" type="ORF">ACFOGJ_07140</name>
</gene>
<evidence type="ECO:0000313" key="2">
    <source>
        <dbReference type="EMBL" id="MFC3226996.1"/>
    </source>
</evidence>
<comment type="caution">
    <text evidence="2">The sequence shown here is derived from an EMBL/GenBank/DDBJ whole genome shotgun (WGS) entry which is preliminary data.</text>
</comment>
<name>A0ABV7KX83_9PROT</name>
<dbReference type="Pfam" id="PF20066">
    <property type="entry name" value="Glyoxalase_8"/>
    <property type="match status" value="1"/>
</dbReference>
<protein>
    <submittedName>
        <fullName evidence="2">Glyoxalase superfamily protein</fullName>
    </submittedName>
</protein>
<evidence type="ECO:0000259" key="1">
    <source>
        <dbReference type="Pfam" id="PF20066"/>
    </source>
</evidence>
<dbReference type="EMBL" id="JBHRTR010000019">
    <property type="protein sequence ID" value="MFC3226996.1"/>
    <property type="molecule type" value="Genomic_DNA"/>
</dbReference>
<dbReference type="InterPro" id="IPR045517">
    <property type="entry name" value="Glyoxalase_8"/>
</dbReference>
<dbReference type="Proteomes" id="UP001595528">
    <property type="component" value="Unassembled WGS sequence"/>
</dbReference>
<sequence length="150" mass="16765">MDGSVRTTPERVPPVETLKSQARRLRDSLQAAGTPVSHAQALELLARQYGCRDWNVLHAAAGNRPPPAPVQLGDRVRGRYLSQAFAGEIIGVRELAEGRYRITVQFDEPVDVVTWDSFSAFRRRVSCTIDRRGRTAERTSDGRPHMELAL</sequence>
<reference evidence="3" key="1">
    <citation type="journal article" date="2019" name="Int. J. Syst. Evol. Microbiol.">
        <title>The Global Catalogue of Microorganisms (GCM) 10K type strain sequencing project: providing services to taxonomists for standard genome sequencing and annotation.</title>
        <authorList>
            <consortium name="The Broad Institute Genomics Platform"/>
            <consortium name="The Broad Institute Genome Sequencing Center for Infectious Disease"/>
            <person name="Wu L."/>
            <person name="Ma J."/>
        </authorList>
    </citation>
    <scope>NUCLEOTIDE SEQUENCE [LARGE SCALE GENOMIC DNA]</scope>
    <source>
        <strain evidence="3">KCTC 42964</strain>
    </source>
</reference>
<keyword evidence="3" id="KW-1185">Reference proteome</keyword>
<evidence type="ECO:0000313" key="3">
    <source>
        <dbReference type="Proteomes" id="UP001595528"/>
    </source>
</evidence>